<keyword evidence="3 7" id="KW-0812">Transmembrane</keyword>
<feature type="transmembrane region" description="Helical" evidence="7">
    <location>
        <begin position="144"/>
        <end position="163"/>
    </location>
</feature>
<feature type="compositionally biased region" description="Polar residues" evidence="6">
    <location>
        <begin position="889"/>
        <end position="907"/>
    </location>
</feature>
<feature type="transmembrane region" description="Helical" evidence="7">
    <location>
        <begin position="348"/>
        <end position="374"/>
    </location>
</feature>
<feature type="transmembrane region" description="Helical" evidence="7">
    <location>
        <begin position="496"/>
        <end position="522"/>
    </location>
</feature>
<organism evidence="10 11">
    <name type="scientific">Agrobacterium vitis</name>
    <name type="common">Rhizobium vitis</name>
    <dbReference type="NCBI Taxonomy" id="373"/>
    <lineage>
        <taxon>Bacteria</taxon>
        <taxon>Pseudomonadati</taxon>
        <taxon>Pseudomonadota</taxon>
        <taxon>Alphaproteobacteria</taxon>
        <taxon>Hyphomicrobiales</taxon>
        <taxon>Rhizobiaceae</taxon>
        <taxon>Rhizobium/Agrobacterium group</taxon>
        <taxon>Agrobacterium</taxon>
    </lineage>
</organism>
<dbReference type="InterPro" id="IPR004477">
    <property type="entry name" value="ComEC_N"/>
</dbReference>
<evidence type="ECO:0000259" key="9">
    <source>
        <dbReference type="Pfam" id="PF13567"/>
    </source>
</evidence>
<feature type="transmembrane region" description="Helical" evidence="7">
    <location>
        <begin position="434"/>
        <end position="451"/>
    </location>
</feature>
<dbReference type="Pfam" id="PF13567">
    <property type="entry name" value="DUF4131"/>
    <property type="match status" value="1"/>
</dbReference>
<accession>A0AAE2UQN9</accession>
<evidence type="ECO:0000256" key="2">
    <source>
        <dbReference type="ARBA" id="ARBA00022475"/>
    </source>
</evidence>
<dbReference type="Pfam" id="PF03772">
    <property type="entry name" value="Competence"/>
    <property type="match status" value="1"/>
</dbReference>
<feature type="transmembrane region" description="Helical" evidence="7">
    <location>
        <begin position="120"/>
        <end position="137"/>
    </location>
</feature>
<name>A0AAE2UQN9_AGRVI</name>
<dbReference type="NCBIfam" id="TIGR00360">
    <property type="entry name" value="ComEC_N-term"/>
    <property type="match status" value="1"/>
</dbReference>
<feature type="transmembrane region" description="Helical" evidence="7">
    <location>
        <begin position="534"/>
        <end position="554"/>
    </location>
</feature>
<feature type="region of interest" description="Disordered" evidence="6">
    <location>
        <begin position="847"/>
        <end position="908"/>
    </location>
</feature>
<evidence type="ECO:0000256" key="1">
    <source>
        <dbReference type="ARBA" id="ARBA00004651"/>
    </source>
</evidence>
<evidence type="ECO:0000256" key="7">
    <source>
        <dbReference type="SAM" id="Phobius"/>
    </source>
</evidence>
<dbReference type="GO" id="GO:0005886">
    <property type="term" value="C:plasma membrane"/>
    <property type="evidence" value="ECO:0007669"/>
    <property type="project" value="UniProtKB-SubCell"/>
</dbReference>
<proteinExistence type="predicted"/>
<dbReference type="InterPro" id="IPR052159">
    <property type="entry name" value="Competence_DNA_uptake"/>
</dbReference>
<dbReference type="EMBL" id="JACXXJ020000005">
    <property type="protein sequence ID" value="MBF2715862.1"/>
    <property type="molecule type" value="Genomic_DNA"/>
</dbReference>
<dbReference type="RefSeq" id="WP_194416794.1">
    <property type="nucleotide sequence ID" value="NZ_JACXXJ020000005.1"/>
</dbReference>
<protein>
    <submittedName>
        <fullName evidence="10">ComEC/Rec2 family competence protein</fullName>
    </submittedName>
</protein>
<feature type="region of interest" description="Disordered" evidence="6">
    <location>
        <begin position="986"/>
        <end position="1019"/>
    </location>
</feature>
<feature type="transmembrane region" description="Helical" evidence="7">
    <location>
        <begin position="386"/>
        <end position="404"/>
    </location>
</feature>
<gene>
    <name evidence="10" type="ORF">IEI95_016720</name>
</gene>
<comment type="caution">
    <text evidence="10">The sequence shown here is derived from an EMBL/GenBank/DDBJ whole genome shotgun (WGS) entry which is preliminary data.</text>
</comment>
<feature type="domain" description="ComEC/Rec2-related protein" evidence="8">
    <location>
        <begin position="327"/>
        <end position="613"/>
    </location>
</feature>
<keyword evidence="2" id="KW-1003">Cell membrane</keyword>
<evidence type="ECO:0000313" key="11">
    <source>
        <dbReference type="Proteomes" id="UP000655037"/>
    </source>
</evidence>
<feature type="domain" description="DUF4131" evidence="9">
    <location>
        <begin position="125"/>
        <end position="274"/>
    </location>
</feature>
<feature type="transmembrane region" description="Helical" evidence="7">
    <location>
        <begin position="457"/>
        <end position="475"/>
    </location>
</feature>
<feature type="region of interest" description="Disordered" evidence="6">
    <location>
        <begin position="703"/>
        <end position="752"/>
    </location>
</feature>
<evidence type="ECO:0000256" key="5">
    <source>
        <dbReference type="ARBA" id="ARBA00023136"/>
    </source>
</evidence>
<dbReference type="PANTHER" id="PTHR30619">
    <property type="entry name" value="DNA INTERNALIZATION/COMPETENCE PROTEIN COMEC/REC2"/>
    <property type="match status" value="1"/>
</dbReference>
<feature type="transmembrane region" description="Helical" evidence="7">
    <location>
        <begin position="566"/>
        <end position="583"/>
    </location>
</feature>
<feature type="transmembrane region" description="Helical" evidence="7">
    <location>
        <begin position="93"/>
        <end position="114"/>
    </location>
</feature>
<sequence>MALQGTGATAGSMPDTAEWELVRQKEARPARGLPWDSRSSKTLFDEVLRRPHIDPEDEAEAPDFEGHFSASPLLVSRWQRLLRALHRDVLQELAYGRTFLFLPVLLGLGAIWWLTRPQDLPRLPIFLTFCAAGVVWLRVRYRHPVLAAVCGIATLGLAGMLLADVQTARLDTIIIDSAVTTVVRGKVVSVEPNADGNQRYVIALHQTRYPSLKRMPQQVALLARGKHVPFNPGDWIEGRARLSPPSGPALPGLNDFAFASYFAGTGAIGYFYQPPKPFLPGPEIAPPDFWERAGIKLDETTQELRNGISDRIRAIVPGDAGAFAVAIVTGERRGLSEEANNDLRVSGLAHIISISGLHMALAGGLFFVGIRRLLSLVPGMAEARSIKKIAAAGAIATTTGYFLISGYDIAAQRAYLMMVIMLSAAFFDRPVLSLRNAALAAILVILLSPSQVMGPSLQMSFAATFALIAGFDLWRQRPRMPPILPAIPALTVLKPLMTLVSGILMTSALGGFSTAMFSAAHFHRVGLHGLEANLLAAPLMSMLVMPAAMIGVLLMPFGLDQWPIQLMGLGLEGVLMIASKVASWGTGFTFGRFEWWFLPVSAAGLLILTLMKTRLRLIGVAMMLTAFGYEAIKTDPPLPDLAITEDGQLFALFRTDDRDVLTVATNKKRPPSFVFNQWRSVLDIADPIAPEILPKLAAVEMETSQQGAGKGEDKAREATRAGKTKTGGQKTKGREPVEPQQAMAEMTTAKDRADKKPDLFHCRTDAFCLARLSNGWTVSLVQNRDYSQAACALSDLIVSTEAGRDAECKAPIASTIPSEKTETTVTREPTEDATGADVEIERIMADGNMLPSDNSSPSVRSQTISRTQAGDISAASATTVPGQGIAVPTDSQLKGGASNSDQNSPSLIESGEPLAFLQTEKAVSAGPMLSRPPKVLTRNDLRRFGAMEITLGDPATRTLHIVTAFQNQYRPWTRHRYFDWRSNRYDRPNGPVHDNVPSAASDDLQSGAGDVSELSDSDE</sequence>
<evidence type="ECO:0000313" key="10">
    <source>
        <dbReference type="EMBL" id="MBF2715862.1"/>
    </source>
</evidence>
<keyword evidence="4 7" id="KW-1133">Transmembrane helix</keyword>
<reference evidence="10" key="1">
    <citation type="submission" date="2020-11" db="EMBL/GenBank/DDBJ databases">
        <title>Agrobacterium vitis strain K377 genome.</title>
        <authorList>
            <person name="Xi H."/>
        </authorList>
    </citation>
    <scope>NUCLEOTIDE SEQUENCE</scope>
    <source>
        <strain evidence="10">K377</strain>
    </source>
</reference>
<dbReference type="AlphaFoldDB" id="A0AAE2UQN9"/>
<feature type="compositionally biased region" description="Basic and acidic residues" evidence="6">
    <location>
        <begin position="710"/>
        <end position="720"/>
    </location>
</feature>
<dbReference type="Proteomes" id="UP000655037">
    <property type="component" value="Unassembled WGS sequence"/>
</dbReference>
<feature type="transmembrane region" description="Helical" evidence="7">
    <location>
        <begin position="595"/>
        <end position="613"/>
    </location>
</feature>
<dbReference type="PANTHER" id="PTHR30619:SF1">
    <property type="entry name" value="RECOMBINATION PROTEIN 2"/>
    <property type="match status" value="1"/>
</dbReference>
<feature type="region of interest" description="Disordered" evidence="6">
    <location>
        <begin position="1"/>
        <end position="21"/>
    </location>
</feature>
<evidence type="ECO:0000256" key="4">
    <source>
        <dbReference type="ARBA" id="ARBA00022989"/>
    </source>
</evidence>
<comment type="subcellular location">
    <subcellularLocation>
        <location evidence="1">Cell membrane</location>
        <topology evidence="1">Multi-pass membrane protein</topology>
    </subcellularLocation>
</comment>
<evidence type="ECO:0000259" key="8">
    <source>
        <dbReference type="Pfam" id="PF03772"/>
    </source>
</evidence>
<keyword evidence="5 7" id="KW-0472">Membrane</keyword>
<dbReference type="InterPro" id="IPR025405">
    <property type="entry name" value="DUF4131"/>
</dbReference>
<feature type="compositionally biased region" description="Polar residues" evidence="6">
    <location>
        <begin position="851"/>
        <end position="881"/>
    </location>
</feature>
<evidence type="ECO:0000256" key="3">
    <source>
        <dbReference type="ARBA" id="ARBA00022692"/>
    </source>
</evidence>
<evidence type="ECO:0000256" key="6">
    <source>
        <dbReference type="SAM" id="MobiDB-lite"/>
    </source>
</evidence>